<dbReference type="PANTHER" id="PTHR43620">
    <property type="entry name" value="GLYCEROPHOSPHORYL DIESTER PHOSPHODIESTERASE"/>
    <property type="match status" value="1"/>
</dbReference>
<dbReference type="Gene3D" id="3.20.20.190">
    <property type="entry name" value="Phosphatidylinositol (PI) phosphodiesterase"/>
    <property type="match status" value="1"/>
</dbReference>
<keyword evidence="10" id="KW-1185">Reference proteome</keyword>
<feature type="domain" description="GP-PDE" evidence="8">
    <location>
        <begin position="151"/>
        <end position="470"/>
    </location>
</feature>
<keyword evidence="3" id="KW-0732">Signal</keyword>
<keyword evidence="6" id="KW-0325">Glycoprotein</keyword>
<dbReference type="SUPFAM" id="SSF51695">
    <property type="entry name" value="PLC-like phosphodiesterases"/>
    <property type="match status" value="1"/>
</dbReference>
<evidence type="ECO:0000313" key="10">
    <source>
        <dbReference type="Proteomes" id="UP000636709"/>
    </source>
</evidence>
<evidence type="ECO:0000259" key="8">
    <source>
        <dbReference type="PROSITE" id="PS51704"/>
    </source>
</evidence>
<evidence type="ECO:0000256" key="3">
    <source>
        <dbReference type="ARBA" id="ARBA00022729"/>
    </source>
</evidence>
<evidence type="ECO:0000256" key="4">
    <source>
        <dbReference type="ARBA" id="ARBA00022798"/>
    </source>
</evidence>
<proteinExistence type="inferred from homology"/>
<gene>
    <name evidence="9" type="ORF">HU200_054924</name>
</gene>
<dbReference type="AlphaFoldDB" id="A0A835AF24"/>
<keyword evidence="5" id="KW-0378">Hydrolase</keyword>
<dbReference type="EMBL" id="JACEFO010002353">
    <property type="protein sequence ID" value="KAF8664176.1"/>
    <property type="molecule type" value="Genomic_DNA"/>
</dbReference>
<comment type="catalytic activity">
    <reaction evidence="7">
        <text>a sn-glycero-3-phosphodiester + H2O = an alcohol + sn-glycerol 3-phosphate + H(+)</text>
        <dbReference type="Rhea" id="RHEA:12969"/>
        <dbReference type="ChEBI" id="CHEBI:15377"/>
        <dbReference type="ChEBI" id="CHEBI:15378"/>
        <dbReference type="ChEBI" id="CHEBI:30879"/>
        <dbReference type="ChEBI" id="CHEBI:57597"/>
        <dbReference type="ChEBI" id="CHEBI:83408"/>
        <dbReference type="EC" id="3.1.4.46"/>
    </reaction>
</comment>
<dbReference type="InterPro" id="IPR017946">
    <property type="entry name" value="PLC-like_Pdiesterase_TIM-brl"/>
</dbReference>
<evidence type="ECO:0000256" key="1">
    <source>
        <dbReference type="ARBA" id="ARBA00007277"/>
    </source>
</evidence>
<dbReference type="PANTHER" id="PTHR43620:SF4">
    <property type="entry name" value="GLYCEROPHOSPHODIESTER PHOSPHODIESTERASE"/>
    <property type="match status" value="1"/>
</dbReference>
<evidence type="ECO:0000256" key="6">
    <source>
        <dbReference type="ARBA" id="ARBA00023180"/>
    </source>
</evidence>
<accession>A0A835AF24</accession>
<dbReference type="OrthoDB" id="1058301at2759"/>
<evidence type="ECO:0000256" key="7">
    <source>
        <dbReference type="ARBA" id="ARBA00047512"/>
    </source>
</evidence>
<dbReference type="PROSITE" id="PS51704">
    <property type="entry name" value="GP_PDE"/>
    <property type="match status" value="1"/>
</dbReference>
<evidence type="ECO:0000313" key="9">
    <source>
        <dbReference type="EMBL" id="KAF8664176.1"/>
    </source>
</evidence>
<dbReference type="FunFam" id="3.20.20.190:FF:000023">
    <property type="entry name" value="Glycerophosphodiester phosphodiesterase GDPD5"/>
    <property type="match status" value="1"/>
</dbReference>
<evidence type="ECO:0000256" key="5">
    <source>
        <dbReference type="ARBA" id="ARBA00022801"/>
    </source>
</evidence>
<reference evidence="9" key="1">
    <citation type="submission" date="2020-07" db="EMBL/GenBank/DDBJ databases">
        <title>Genome sequence and genetic diversity analysis of an under-domesticated orphan crop, white fonio (Digitaria exilis).</title>
        <authorList>
            <person name="Bennetzen J.L."/>
            <person name="Chen S."/>
            <person name="Ma X."/>
            <person name="Wang X."/>
            <person name="Yssel A.E.J."/>
            <person name="Chaluvadi S.R."/>
            <person name="Johnson M."/>
            <person name="Gangashetty P."/>
            <person name="Hamidou F."/>
            <person name="Sanogo M.D."/>
            <person name="Zwaenepoel A."/>
            <person name="Wallace J."/>
            <person name="Van De Peer Y."/>
            <person name="Van Deynze A."/>
        </authorList>
    </citation>
    <scope>NUCLEOTIDE SEQUENCE</scope>
    <source>
        <tissue evidence="9">Leaves</tissue>
    </source>
</reference>
<dbReference type="EC" id="3.1.4.46" evidence="2"/>
<dbReference type="GO" id="GO:0006629">
    <property type="term" value="P:lipid metabolic process"/>
    <property type="evidence" value="ECO:0007669"/>
    <property type="project" value="InterPro"/>
</dbReference>
<evidence type="ECO:0000256" key="2">
    <source>
        <dbReference type="ARBA" id="ARBA00012247"/>
    </source>
</evidence>
<comment type="similarity">
    <text evidence="1">Belongs to the glycerophosphoryl diester phosphodiesterase family.</text>
</comment>
<dbReference type="GO" id="GO:0006071">
    <property type="term" value="P:glycerol metabolic process"/>
    <property type="evidence" value="ECO:0007669"/>
    <property type="project" value="UniProtKB-KW"/>
</dbReference>
<dbReference type="Pfam" id="PF03009">
    <property type="entry name" value="GDPD"/>
    <property type="match status" value="1"/>
</dbReference>
<dbReference type="InterPro" id="IPR030395">
    <property type="entry name" value="GP_PDE_dom"/>
</dbReference>
<comment type="caution">
    <text evidence="9">The sequence shown here is derived from an EMBL/GenBank/DDBJ whole genome shotgun (WGS) entry which is preliminary data.</text>
</comment>
<name>A0A835AF24_9POAL</name>
<sequence>MYERERAQAWVVSSFDSRGSRPCKSARVVSSVKWRARHPEFDSRYRGLTYIPLEYSSRRNAYAYIALAVAAPPSTPPNPTVASTTIAPAENGTIPLYVHTHPPSPCSGDLLACRFVAAVFLAAVASRGVAARPLVAWGDDSDRAPLQTSRPFNIAHRGSNGELPEETAAAYARAIDEGADFIEADVEATKDGHLVCFHDTTLDDVTDVADHPEFASRRRTLEVQWANVTGFFITDFTLAELKTLRTKQRWDFRDKSHNGISPIITFEEFIDIALNAKRVVGIYPEMKNPVFMNKHVQWADGKKYEDKFIATLKKYGYGGKYMSPEWRAKPVFIQSFAPTSLVHAANLTDSPLVFLIDDVTVRTEDTNQSYDEITSGEYMDYMKKYVVGIGPWKDTVVPPTGDNQLATPTDLVAMAHARGLQVHPYTYRNENKFLHFNFRQDPYAEYDYWINGVGVDGLFTDFPASLRRFQEWTAKKQN</sequence>
<protein>
    <recommendedName>
        <fullName evidence="2">glycerophosphodiester phosphodiesterase</fullName>
        <ecNumber evidence="2">3.1.4.46</ecNumber>
    </recommendedName>
</protein>
<keyword evidence="4" id="KW-0319">Glycerol metabolism</keyword>
<dbReference type="GO" id="GO:0008889">
    <property type="term" value="F:glycerophosphodiester phosphodiesterase activity"/>
    <property type="evidence" value="ECO:0007669"/>
    <property type="project" value="UniProtKB-EC"/>
</dbReference>
<dbReference type="CDD" id="cd08602">
    <property type="entry name" value="GDPD_ScGlpQ1_like"/>
    <property type="match status" value="1"/>
</dbReference>
<dbReference type="Proteomes" id="UP000636709">
    <property type="component" value="Unassembled WGS sequence"/>
</dbReference>
<organism evidence="9 10">
    <name type="scientific">Digitaria exilis</name>
    <dbReference type="NCBI Taxonomy" id="1010633"/>
    <lineage>
        <taxon>Eukaryota</taxon>
        <taxon>Viridiplantae</taxon>
        <taxon>Streptophyta</taxon>
        <taxon>Embryophyta</taxon>
        <taxon>Tracheophyta</taxon>
        <taxon>Spermatophyta</taxon>
        <taxon>Magnoliopsida</taxon>
        <taxon>Liliopsida</taxon>
        <taxon>Poales</taxon>
        <taxon>Poaceae</taxon>
        <taxon>PACMAD clade</taxon>
        <taxon>Panicoideae</taxon>
        <taxon>Panicodae</taxon>
        <taxon>Paniceae</taxon>
        <taxon>Anthephorinae</taxon>
        <taxon>Digitaria</taxon>
    </lineage>
</organism>